<dbReference type="PROSITE" id="PS50035">
    <property type="entry name" value="PLD"/>
    <property type="match status" value="2"/>
</dbReference>
<dbReference type="InterPro" id="IPR001736">
    <property type="entry name" value="PLipase_D/transphosphatidylase"/>
</dbReference>
<proteinExistence type="predicted"/>
<dbReference type="PANTHER" id="PTHR21248:SF12">
    <property type="entry name" value="CARDIOLIPIN SYNTHASE C"/>
    <property type="match status" value="1"/>
</dbReference>
<comment type="caution">
    <text evidence="2">The sequence shown here is derived from an EMBL/GenBank/DDBJ whole genome shotgun (WGS) entry which is preliminary data.</text>
</comment>
<evidence type="ECO:0000259" key="1">
    <source>
        <dbReference type="PROSITE" id="PS50035"/>
    </source>
</evidence>
<dbReference type="CDD" id="cd09111">
    <property type="entry name" value="PLDc_ymdC_like_1"/>
    <property type="match status" value="1"/>
</dbReference>
<name>A0ABV8S0X3_9BURK</name>
<sequence>MIRYIILTCLGFVAASTLATWLYGAFAARVQGEDAYALSTEGGHTPLDLKIGAVTAAHPGKSGLHLLDQNLDAFAARGLSARQAGRSLDLMYYIWHEDLTGRLLLSEVLAAAERGVRVRMLIDDIGTSHTGDAMIALAHHPQIEIRLFNPTRARAGGLRRGIEMALRAFSVTRRMHNKAWIVDGRLAILGGRNIGDEYFDAAEDTNFRDMDVLAIGPVVRQTEQVFDDYWNSGVALPLDKLSPLQNPAAALEKIAPGLRAALSETGARPYLKRLAERLSLLDPGTEQTDWMSSARIIADPPQKALGQGGENWLMHELLPVFEGAQKRIEITSPYFIPGDLGTAKLAALAARGVSVSILTNSLAATDVAAVHGGYARYRVPLLEAGIKLWELRPEAQKNDFSLRGSSRASLHTKAFTVDGRSGFIGSMNLDPRSTSLNTEMGVLFDSAALAAKMDAVWQSETDPEHSYAVQLTSQGRLSWSTRRNGETVRYDQEPDTSWLRRLVARVIGLLPLESQL</sequence>
<dbReference type="SUPFAM" id="SSF56024">
    <property type="entry name" value="Phospholipase D/nuclease"/>
    <property type="match status" value="2"/>
</dbReference>
<keyword evidence="3" id="KW-1185">Reference proteome</keyword>
<dbReference type="Pfam" id="PF13091">
    <property type="entry name" value="PLDc_2"/>
    <property type="match status" value="2"/>
</dbReference>
<reference evidence="3" key="1">
    <citation type="journal article" date="2019" name="Int. J. Syst. Evol. Microbiol.">
        <title>The Global Catalogue of Microorganisms (GCM) 10K type strain sequencing project: providing services to taxonomists for standard genome sequencing and annotation.</title>
        <authorList>
            <consortium name="The Broad Institute Genomics Platform"/>
            <consortium name="The Broad Institute Genome Sequencing Center for Infectious Disease"/>
            <person name="Wu L."/>
            <person name="Ma J."/>
        </authorList>
    </citation>
    <scope>NUCLEOTIDE SEQUENCE [LARGE SCALE GENOMIC DNA]</scope>
    <source>
        <strain evidence="3">CGMCC 1.19029</strain>
    </source>
</reference>
<dbReference type="SMART" id="SM00155">
    <property type="entry name" value="PLDc"/>
    <property type="match status" value="2"/>
</dbReference>
<evidence type="ECO:0000313" key="2">
    <source>
        <dbReference type="EMBL" id="MFC4299298.1"/>
    </source>
</evidence>
<organism evidence="2 3">
    <name type="scientific">Castellaniella hirudinis</name>
    <dbReference type="NCBI Taxonomy" id="1144617"/>
    <lineage>
        <taxon>Bacteria</taxon>
        <taxon>Pseudomonadati</taxon>
        <taxon>Pseudomonadota</taxon>
        <taxon>Betaproteobacteria</taxon>
        <taxon>Burkholderiales</taxon>
        <taxon>Alcaligenaceae</taxon>
        <taxon>Castellaniella</taxon>
    </lineage>
</organism>
<dbReference type="Proteomes" id="UP001595756">
    <property type="component" value="Unassembled WGS sequence"/>
</dbReference>
<gene>
    <name evidence="2" type="ORF">ACFO0J_14740</name>
</gene>
<accession>A0ABV8S0X3</accession>
<dbReference type="Gene3D" id="3.30.870.10">
    <property type="entry name" value="Endonuclease Chain A"/>
    <property type="match status" value="2"/>
</dbReference>
<protein>
    <submittedName>
        <fullName evidence="2">Phospholipase D family protein</fullName>
    </submittedName>
</protein>
<dbReference type="CDD" id="cd09113">
    <property type="entry name" value="PLDc_ymdC_like_2"/>
    <property type="match status" value="1"/>
</dbReference>
<dbReference type="RefSeq" id="WP_376813842.1">
    <property type="nucleotide sequence ID" value="NZ_JBHSDY010000010.1"/>
</dbReference>
<dbReference type="EMBL" id="JBHSDY010000010">
    <property type="protein sequence ID" value="MFC4299298.1"/>
    <property type="molecule type" value="Genomic_DNA"/>
</dbReference>
<dbReference type="PANTHER" id="PTHR21248">
    <property type="entry name" value="CARDIOLIPIN SYNTHASE"/>
    <property type="match status" value="1"/>
</dbReference>
<dbReference type="InterPro" id="IPR025202">
    <property type="entry name" value="PLD-like_dom"/>
</dbReference>
<feature type="domain" description="PLD phosphodiesterase" evidence="1">
    <location>
        <begin position="406"/>
        <end position="433"/>
    </location>
</feature>
<feature type="domain" description="PLD phosphodiesterase" evidence="1">
    <location>
        <begin position="171"/>
        <end position="198"/>
    </location>
</feature>
<evidence type="ECO:0000313" key="3">
    <source>
        <dbReference type="Proteomes" id="UP001595756"/>
    </source>
</evidence>